<protein>
    <submittedName>
        <fullName evidence="1">Uncharacterized protein</fullName>
    </submittedName>
</protein>
<accession>A0AC60Q3H8</accession>
<dbReference type="Proteomes" id="UP000805193">
    <property type="component" value="Unassembled WGS sequence"/>
</dbReference>
<proteinExistence type="predicted"/>
<evidence type="ECO:0000313" key="1">
    <source>
        <dbReference type="EMBL" id="KAG0428268.1"/>
    </source>
</evidence>
<gene>
    <name evidence="1" type="ORF">HPB47_024734</name>
</gene>
<sequence length="314" mass="35084">MKPDYRATGTSRPSSSALTSSTPSPPFSPSSSESPPVTAIQEDETHAVAALRALIQKDGKLNASRDEQFLLRFLRYHKLNPELALKTLKIYRKSHTKEKDIYTNLVPSKLDHVFANNLVGLLPDKDPFGRMILVLRPGSWNPSELTFVDMMRGIMLCFEYIMTKESSQVEGIIMLCDMDGWGNVNLTSVPVSRLKMLAGIWSGYPVKKKRVEIIREPYTFNVLFKMITPFLDQTALSRHRFELHGSGGGRNRGNYNVNLGARGEYDIHRFKNGGKVVGYGQGSQSFGRFNGQSYKGKPQGEVGVRVQIPIGKGK</sequence>
<dbReference type="EMBL" id="JABSTQ010009546">
    <property type="protein sequence ID" value="KAG0428268.1"/>
    <property type="molecule type" value="Genomic_DNA"/>
</dbReference>
<name>A0AC60Q3H8_IXOPE</name>
<organism evidence="1 2">
    <name type="scientific">Ixodes persulcatus</name>
    <name type="common">Taiga tick</name>
    <dbReference type="NCBI Taxonomy" id="34615"/>
    <lineage>
        <taxon>Eukaryota</taxon>
        <taxon>Metazoa</taxon>
        <taxon>Ecdysozoa</taxon>
        <taxon>Arthropoda</taxon>
        <taxon>Chelicerata</taxon>
        <taxon>Arachnida</taxon>
        <taxon>Acari</taxon>
        <taxon>Parasitiformes</taxon>
        <taxon>Ixodida</taxon>
        <taxon>Ixodoidea</taxon>
        <taxon>Ixodidae</taxon>
        <taxon>Ixodinae</taxon>
        <taxon>Ixodes</taxon>
    </lineage>
</organism>
<evidence type="ECO:0000313" key="2">
    <source>
        <dbReference type="Proteomes" id="UP000805193"/>
    </source>
</evidence>
<keyword evidence="2" id="KW-1185">Reference proteome</keyword>
<comment type="caution">
    <text evidence="1">The sequence shown here is derived from an EMBL/GenBank/DDBJ whole genome shotgun (WGS) entry which is preliminary data.</text>
</comment>
<reference evidence="1 2" key="1">
    <citation type="journal article" date="2020" name="Cell">
        <title>Large-Scale Comparative Analyses of Tick Genomes Elucidate Their Genetic Diversity and Vector Capacities.</title>
        <authorList>
            <consortium name="Tick Genome and Microbiome Consortium (TIGMIC)"/>
            <person name="Jia N."/>
            <person name="Wang J."/>
            <person name="Shi W."/>
            <person name="Du L."/>
            <person name="Sun Y."/>
            <person name="Zhan W."/>
            <person name="Jiang J.F."/>
            <person name="Wang Q."/>
            <person name="Zhang B."/>
            <person name="Ji P."/>
            <person name="Bell-Sakyi L."/>
            <person name="Cui X.M."/>
            <person name="Yuan T.T."/>
            <person name="Jiang B.G."/>
            <person name="Yang W.F."/>
            <person name="Lam T.T."/>
            <person name="Chang Q.C."/>
            <person name="Ding S.J."/>
            <person name="Wang X.J."/>
            <person name="Zhu J.G."/>
            <person name="Ruan X.D."/>
            <person name="Zhao L."/>
            <person name="Wei J.T."/>
            <person name="Ye R.Z."/>
            <person name="Que T.C."/>
            <person name="Du C.H."/>
            <person name="Zhou Y.H."/>
            <person name="Cheng J.X."/>
            <person name="Dai P.F."/>
            <person name="Guo W.B."/>
            <person name="Han X.H."/>
            <person name="Huang E.J."/>
            <person name="Li L.F."/>
            <person name="Wei W."/>
            <person name="Gao Y.C."/>
            <person name="Liu J.Z."/>
            <person name="Shao H.Z."/>
            <person name="Wang X."/>
            <person name="Wang C.C."/>
            <person name="Yang T.C."/>
            <person name="Huo Q.B."/>
            <person name="Li W."/>
            <person name="Chen H.Y."/>
            <person name="Chen S.E."/>
            <person name="Zhou L.G."/>
            <person name="Ni X.B."/>
            <person name="Tian J.H."/>
            <person name="Sheng Y."/>
            <person name="Liu T."/>
            <person name="Pan Y.S."/>
            <person name="Xia L.Y."/>
            <person name="Li J."/>
            <person name="Zhao F."/>
            <person name="Cao W.C."/>
        </authorList>
    </citation>
    <scope>NUCLEOTIDE SEQUENCE [LARGE SCALE GENOMIC DNA]</scope>
    <source>
        <strain evidence="1">Iper-2018</strain>
    </source>
</reference>